<comment type="caution">
    <text evidence="9">The sequence shown here is derived from an EMBL/GenBank/DDBJ whole genome shotgun (WGS) entry which is preliminary data.</text>
</comment>
<dbReference type="GO" id="GO:0008855">
    <property type="term" value="F:exodeoxyribonuclease VII activity"/>
    <property type="evidence" value="ECO:0007669"/>
    <property type="project" value="UniProtKB-UniRule"/>
</dbReference>
<dbReference type="GO" id="GO:0009318">
    <property type="term" value="C:exodeoxyribonuclease VII complex"/>
    <property type="evidence" value="ECO:0007669"/>
    <property type="project" value="UniProtKB-UniRule"/>
</dbReference>
<protein>
    <recommendedName>
        <fullName evidence="5">Exodeoxyribonuclease 7 large subunit</fullName>
        <ecNumber evidence="5">3.1.11.6</ecNumber>
    </recommendedName>
    <alternativeName>
        <fullName evidence="5">Exodeoxyribonuclease VII large subunit</fullName>
        <shortName evidence="5">Exonuclease VII large subunit</shortName>
    </alternativeName>
</protein>
<evidence type="ECO:0000259" key="7">
    <source>
        <dbReference type="Pfam" id="PF02601"/>
    </source>
</evidence>
<evidence type="ECO:0000256" key="2">
    <source>
        <dbReference type="ARBA" id="ARBA00022722"/>
    </source>
</evidence>
<comment type="similarity">
    <text evidence="5 6">Belongs to the XseA family.</text>
</comment>
<dbReference type="CDD" id="cd04489">
    <property type="entry name" value="ExoVII_LU_OBF"/>
    <property type="match status" value="1"/>
</dbReference>
<dbReference type="NCBIfam" id="TIGR00237">
    <property type="entry name" value="xseA"/>
    <property type="match status" value="1"/>
</dbReference>
<reference evidence="9 10" key="1">
    <citation type="submission" date="2016-11" db="EMBL/GenBank/DDBJ databases">
        <title>Comparative genomics of Acidibacillus ferroxidans species.</title>
        <authorList>
            <person name="Oliveira G."/>
            <person name="Nunes G."/>
            <person name="Oliveira R."/>
            <person name="Araujo F."/>
            <person name="Salim A."/>
            <person name="Scholte L."/>
            <person name="Morais D."/>
            <person name="Nancucheo I."/>
            <person name="Johnson D.B."/>
            <person name="Grail B."/>
            <person name="Bittencourt J."/>
            <person name="Valadares R."/>
        </authorList>
    </citation>
    <scope>NUCLEOTIDE SEQUENCE [LARGE SCALE GENOMIC DNA]</scope>
    <source>
        <strain evidence="9 10">Y002</strain>
    </source>
</reference>
<dbReference type="EC" id="3.1.11.6" evidence="5"/>
<evidence type="ECO:0000313" key="9">
    <source>
        <dbReference type="EMBL" id="PWI58782.1"/>
    </source>
</evidence>
<dbReference type="GO" id="GO:0005737">
    <property type="term" value="C:cytoplasm"/>
    <property type="evidence" value="ECO:0007669"/>
    <property type="project" value="UniProtKB-SubCell"/>
</dbReference>
<evidence type="ECO:0000313" key="10">
    <source>
        <dbReference type="Proteomes" id="UP000245380"/>
    </source>
</evidence>
<name>A0A2U3DBY2_SULT2</name>
<feature type="domain" description="Exonuclease VII large subunit C-terminal" evidence="7">
    <location>
        <begin position="128"/>
        <end position="444"/>
    </location>
</feature>
<evidence type="ECO:0000256" key="3">
    <source>
        <dbReference type="ARBA" id="ARBA00022801"/>
    </source>
</evidence>
<evidence type="ECO:0000256" key="1">
    <source>
        <dbReference type="ARBA" id="ARBA00022490"/>
    </source>
</evidence>
<dbReference type="Pfam" id="PF02601">
    <property type="entry name" value="Exonuc_VII_L"/>
    <property type="match status" value="1"/>
</dbReference>
<accession>A0A2U3DBY2</accession>
<evidence type="ECO:0000256" key="6">
    <source>
        <dbReference type="RuleBase" id="RU004355"/>
    </source>
</evidence>
<dbReference type="PANTHER" id="PTHR30008">
    <property type="entry name" value="EXODEOXYRIBONUCLEASE 7 LARGE SUBUNIT"/>
    <property type="match status" value="1"/>
</dbReference>
<keyword evidence="4 5" id="KW-0269">Exonuclease</keyword>
<dbReference type="InterPro" id="IPR020579">
    <property type="entry name" value="Exonuc_VII_lsu_C"/>
</dbReference>
<keyword evidence="10" id="KW-1185">Reference proteome</keyword>
<comment type="catalytic activity">
    <reaction evidence="5 6">
        <text>Exonucleolytic cleavage in either 5'- to 3'- or 3'- to 5'-direction to yield nucleoside 5'-phosphates.</text>
        <dbReference type="EC" id="3.1.11.6"/>
    </reaction>
</comment>
<dbReference type="OrthoDB" id="9802795at2"/>
<dbReference type="GO" id="GO:0003676">
    <property type="term" value="F:nucleic acid binding"/>
    <property type="evidence" value="ECO:0007669"/>
    <property type="project" value="InterPro"/>
</dbReference>
<feature type="domain" description="OB-fold nucleic acid binding" evidence="8">
    <location>
        <begin position="10"/>
        <end position="103"/>
    </location>
</feature>
<dbReference type="RefSeq" id="WP_109429375.1">
    <property type="nucleotide sequence ID" value="NZ_MPDK01000002.1"/>
</dbReference>
<keyword evidence="3 5" id="KW-0378">Hydrolase</keyword>
<dbReference type="PANTHER" id="PTHR30008:SF0">
    <property type="entry name" value="EXODEOXYRIBONUCLEASE 7 LARGE SUBUNIT"/>
    <property type="match status" value="1"/>
</dbReference>
<comment type="subunit">
    <text evidence="5">Heterooligomer composed of large and small subunits.</text>
</comment>
<dbReference type="EMBL" id="MPDK01000002">
    <property type="protein sequence ID" value="PWI58782.1"/>
    <property type="molecule type" value="Genomic_DNA"/>
</dbReference>
<dbReference type="AlphaFoldDB" id="A0A2U3DBY2"/>
<keyword evidence="2 5" id="KW-0540">Nuclease</keyword>
<dbReference type="InterPro" id="IPR025824">
    <property type="entry name" value="OB-fold_nuc-bd_dom"/>
</dbReference>
<dbReference type="InterPro" id="IPR003753">
    <property type="entry name" value="Exonuc_VII_L"/>
</dbReference>
<dbReference type="GO" id="GO:0006308">
    <property type="term" value="P:DNA catabolic process"/>
    <property type="evidence" value="ECO:0007669"/>
    <property type="project" value="UniProtKB-UniRule"/>
</dbReference>
<keyword evidence="1 5" id="KW-0963">Cytoplasm</keyword>
<comment type="subcellular location">
    <subcellularLocation>
        <location evidence="5 6">Cytoplasm</location>
    </subcellularLocation>
</comment>
<gene>
    <name evidence="5" type="primary">xseA</name>
    <name evidence="9" type="ORF">BM613_01425</name>
</gene>
<evidence type="ECO:0000259" key="8">
    <source>
        <dbReference type="Pfam" id="PF13742"/>
    </source>
</evidence>
<proteinExistence type="inferred from homology"/>
<dbReference type="Pfam" id="PF13742">
    <property type="entry name" value="tRNA_anti_2"/>
    <property type="match status" value="1"/>
</dbReference>
<dbReference type="Proteomes" id="UP000245380">
    <property type="component" value="Unassembled WGS sequence"/>
</dbReference>
<comment type="function">
    <text evidence="5">Bidirectionally degrades single-stranded DNA into large acid-insoluble oligonucleotides, which are then degraded further into small acid-soluble oligonucleotides.</text>
</comment>
<organism evidence="9 10">
    <name type="scientific">Sulfoacidibacillus thermotolerans</name>
    <name type="common">Acidibacillus sulfuroxidans</name>
    <dbReference type="NCBI Taxonomy" id="1765684"/>
    <lineage>
        <taxon>Bacteria</taxon>
        <taxon>Bacillati</taxon>
        <taxon>Bacillota</taxon>
        <taxon>Bacilli</taxon>
        <taxon>Bacillales</taxon>
        <taxon>Alicyclobacillaceae</taxon>
        <taxon>Sulfoacidibacillus</taxon>
    </lineage>
</organism>
<sequence>MEGRSIETVYTVYEATLMLKRAISQAPEFARMFVRGEISNLSRPASGHVYFTLKDDRSRLRVVMFASRARLLRFQLQDGMNVVVQGGIDIFERLGDYQLYAESAEPDGLGALYLAFEQLKERLEREGLFAATRKRALPPFPTRIALVTSRTGAAVRDMITTLSRRYPLAQLYVVPVAVQGEEAPVQIARGIELVWRYRLADVMIVGRGGGSLEELFAFNSEVVARAIAASPIPVVSAVGHETDTTIADFVADVRAATPTAAAELVAPDIRELQARVTVAEQRLRRVTLNLVAGLRDRLQRAEQSRALIDPLRYLGRLHERIDRIEPRLRLSLRELVEQRAKAVNSFELRLARHSPREQITLLRLRLDRLQERQWHAVQKSLERAERGVQQAITSLELLSPLAVMKRGYAVTYRAMQSAVITSVSQVQPGDSLHVQMIDGWLDCQVWGVYDRDESSK</sequence>
<evidence type="ECO:0000256" key="5">
    <source>
        <dbReference type="HAMAP-Rule" id="MF_00378"/>
    </source>
</evidence>
<dbReference type="HAMAP" id="MF_00378">
    <property type="entry name" value="Exonuc_7_L"/>
    <property type="match status" value="1"/>
</dbReference>
<evidence type="ECO:0000256" key="4">
    <source>
        <dbReference type="ARBA" id="ARBA00022839"/>
    </source>
</evidence>